<proteinExistence type="predicted"/>
<comment type="caution">
    <text evidence="3">The sequence shown here is derived from an EMBL/GenBank/DDBJ whole genome shotgun (WGS) entry which is preliminary data.</text>
</comment>
<dbReference type="PANTHER" id="PTHR31327">
    <property type="entry name" value="SPERM MEIOSIS PDZ DOMAIN CONTAINING PROTEINS-RELATED"/>
    <property type="match status" value="1"/>
</dbReference>
<dbReference type="InterPro" id="IPR040264">
    <property type="entry name" value="T15H9.4-like"/>
</dbReference>
<evidence type="ECO:0000256" key="1">
    <source>
        <dbReference type="SAM" id="MobiDB-lite"/>
    </source>
</evidence>
<dbReference type="OrthoDB" id="5865737at2759"/>
<dbReference type="STRING" id="29170.A0A368GG49"/>
<feature type="region of interest" description="Disordered" evidence="1">
    <location>
        <begin position="254"/>
        <end position="282"/>
    </location>
</feature>
<sequence length="341" mass="38008">MFILTNVLTMSRTGSSDDDHSCEDTQLLTDKLQESSDELVKTSDAQDIPPDRGKNITRKKGWARRKCPGSRQGPRSPQMNFMFRFAYSLVTINYVKGARFGLGIKHHKDQVLVSKSKKGSLCDDRLKRLDRIIDVNGSQVADRDVCEEMLIKSLQKTKKVSLLIERPINKDAVASMEAFLADAGRKSTMLSPARHTGQHSAPSSLVRDVNIPKAKKSQSSSLLKKQRSNSLILLKKQRSNSLISIITSGSSRKASKESINADRSRGSHKISQRESSDRNTKALKTKKSSKLLAVGDLRIICDIGDLRIICDSLSPGYVTVFQIVSLRRKPELRESKSINKI</sequence>
<dbReference type="SUPFAM" id="SSF50156">
    <property type="entry name" value="PDZ domain-like"/>
    <property type="match status" value="1"/>
</dbReference>
<dbReference type="InterPro" id="IPR036034">
    <property type="entry name" value="PDZ_sf"/>
</dbReference>
<dbReference type="PANTHER" id="PTHR31327:SF7">
    <property type="entry name" value="PDZ DOMAIN-CONTAINING PROTEIN"/>
    <property type="match status" value="1"/>
</dbReference>
<dbReference type="EMBL" id="JOJR01000160">
    <property type="protein sequence ID" value="RCN43342.1"/>
    <property type="molecule type" value="Genomic_DNA"/>
</dbReference>
<reference evidence="3 4" key="1">
    <citation type="submission" date="2014-10" db="EMBL/GenBank/DDBJ databases">
        <title>Draft genome of the hookworm Ancylostoma caninum.</title>
        <authorList>
            <person name="Mitreva M."/>
        </authorList>
    </citation>
    <scope>NUCLEOTIDE SEQUENCE [LARGE SCALE GENOMIC DNA]</scope>
    <source>
        <strain evidence="3 4">Baltimore</strain>
    </source>
</reference>
<feature type="region of interest" description="Disordered" evidence="1">
    <location>
        <begin position="189"/>
        <end position="209"/>
    </location>
</feature>
<protein>
    <recommendedName>
        <fullName evidence="2">PDZ domain-containing protein</fullName>
    </recommendedName>
</protein>
<dbReference type="Gene3D" id="2.30.42.10">
    <property type="match status" value="1"/>
</dbReference>
<evidence type="ECO:0000313" key="3">
    <source>
        <dbReference type="EMBL" id="RCN43342.1"/>
    </source>
</evidence>
<feature type="domain" description="PDZ" evidence="2">
    <location>
        <begin position="89"/>
        <end position="163"/>
    </location>
</feature>
<gene>
    <name evidence="3" type="ORF">ANCCAN_10667</name>
</gene>
<evidence type="ECO:0000313" key="4">
    <source>
        <dbReference type="Proteomes" id="UP000252519"/>
    </source>
</evidence>
<keyword evidence="4" id="KW-1185">Reference proteome</keyword>
<feature type="region of interest" description="Disordered" evidence="1">
    <location>
        <begin position="36"/>
        <end position="75"/>
    </location>
</feature>
<accession>A0A368GG49</accession>
<dbReference type="Proteomes" id="UP000252519">
    <property type="component" value="Unassembled WGS sequence"/>
</dbReference>
<evidence type="ECO:0000259" key="2">
    <source>
        <dbReference type="PROSITE" id="PS50106"/>
    </source>
</evidence>
<feature type="compositionally biased region" description="Basic and acidic residues" evidence="1">
    <location>
        <begin position="254"/>
        <end position="280"/>
    </location>
</feature>
<feature type="compositionally biased region" description="Basic residues" evidence="1">
    <location>
        <begin position="55"/>
        <end position="68"/>
    </location>
</feature>
<dbReference type="AlphaFoldDB" id="A0A368GG49"/>
<organism evidence="3 4">
    <name type="scientific">Ancylostoma caninum</name>
    <name type="common">Dog hookworm</name>
    <dbReference type="NCBI Taxonomy" id="29170"/>
    <lineage>
        <taxon>Eukaryota</taxon>
        <taxon>Metazoa</taxon>
        <taxon>Ecdysozoa</taxon>
        <taxon>Nematoda</taxon>
        <taxon>Chromadorea</taxon>
        <taxon>Rhabditida</taxon>
        <taxon>Rhabditina</taxon>
        <taxon>Rhabditomorpha</taxon>
        <taxon>Strongyloidea</taxon>
        <taxon>Ancylostomatidae</taxon>
        <taxon>Ancylostomatinae</taxon>
        <taxon>Ancylostoma</taxon>
    </lineage>
</organism>
<dbReference type="InterPro" id="IPR001478">
    <property type="entry name" value="PDZ"/>
</dbReference>
<name>A0A368GG49_ANCCA</name>
<dbReference type="PROSITE" id="PS50106">
    <property type="entry name" value="PDZ"/>
    <property type="match status" value="1"/>
</dbReference>